<dbReference type="InterPro" id="IPR036291">
    <property type="entry name" value="NAD(P)-bd_dom_sf"/>
</dbReference>
<accession>A0A0C3LHK2</accession>
<dbReference type="GO" id="GO:0016491">
    <property type="term" value="F:oxidoreductase activity"/>
    <property type="evidence" value="ECO:0007669"/>
    <property type="project" value="UniProtKB-KW"/>
</dbReference>
<dbReference type="CDD" id="cd05233">
    <property type="entry name" value="SDR_c"/>
    <property type="match status" value="1"/>
</dbReference>
<comment type="similarity">
    <text evidence="1 4">Belongs to the short-chain dehydrogenases/reductases (SDR) family.</text>
</comment>
<dbReference type="Pfam" id="PF00106">
    <property type="entry name" value="adh_short"/>
    <property type="match status" value="1"/>
</dbReference>
<dbReference type="SUPFAM" id="SSF51735">
    <property type="entry name" value="NAD(P)-binding Rossmann-fold domains"/>
    <property type="match status" value="1"/>
</dbReference>
<evidence type="ECO:0000313" key="5">
    <source>
        <dbReference type="EMBL" id="KIO33443.1"/>
    </source>
</evidence>
<evidence type="ECO:0000256" key="3">
    <source>
        <dbReference type="ARBA" id="ARBA00023002"/>
    </source>
</evidence>
<gene>
    <name evidence="5" type="ORF">M407DRAFT_241049</name>
</gene>
<dbReference type="InterPro" id="IPR020904">
    <property type="entry name" value="Sc_DH/Rdtase_CS"/>
</dbReference>
<proteinExistence type="inferred from homology"/>
<dbReference type="Gene3D" id="3.40.50.720">
    <property type="entry name" value="NAD(P)-binding Rossmann-like Domain"/>
    <property type="match status" value="1"/>
</dbReference>
<sequence length="249" mass="26387">MRPRVAIITGASSGIGRASAVRLSSEGWIVVLSARREKELAETATLCPGETLSILGDISKEEDIITLFERTMVRYGRLDLLFNNAGLSGESEPLDSLTLANFMNVMNVNVTASVLCAREAFKIFKKQSPPGGRIINNGSLSATTPRPEAAAYTISKHAISGLTKSIALDGRPFNITATQIDVGNAATAMFSAHDDVKGTLQADGSLKQEPSMEVSHVANAVAHIASLPNEVTLLEMTIMATGMPFVGRG</sequence>
<dbReference type="InterPro" id="IPR002347">
    <property type="entry name" value="SDR_fam"/>
</dbReference>
<reference evidence="6" key="2">
    <citation type="submission" date="2015-01" db="EMBL/GenBank/DDBJ databases">
        <title>Evolutionary Origins and Diversification of the Mycorrhizal Mutualists.</title>
        <authorList>
            <consortium name="DOE Joint Genome Institute"/>
            <consortium name="Mycorrhizal Genomics Consortium"/>
            <person name="Kohler A."/>
            <person name="Kuo A."/>
            <person name="Nagy L.G."/>
            <person name="Floudas D."/>
            <person name="Copeland A."/>
            <person name="Barry K.W."/>
            <person name="Cichocki N."/>
            <person name="Veneault-Fourrey C."/>
            <person name="LaButti K."/>
            <person name="Lindquist E.A."/>
            <person name="Lipzen A."/>
            <person name="Lundell T."/>
            <person name="Morin E."/>
            <person name="Murat C."/>
            <person name="Riley R."/>
            <person name="Ohm R."/>
            <person name="Sun H."/>
            <person name="Tunlid A."/>
            <person name="Henrissat B."/>
            <person name="Grigoriev I.V."/>
            <person name="Hibbett D.S."/>
            <person name="Martin F."/>
        </authorList>
    </citation>
    <scope>NUCLEOTIDE SEQUENCE [LARGE SCALE GENOMIC DNA]</scope>
    <source>
        <strain evidence="6">MUT 4182</strain>
    </source>
</reference>
<keyword evidence="6" id="KW-1185">Reference proteome</keyword>
<dbReference type="STRING" id="1051891.A0A0C3LHK2"/>
<keyword evidence="3" id="KW-0560">Oxidoreductase</keyword>
<dbReference type="PANTHER" id="PTHR43669">
    <property type="entry name" value="5-KETO-D-GLUCONATE 5-REDUCTASE"/>
    <property type="match status" value="1"/>
</dbReference>
<dbReference type="PRINTS" id="PR00081">
    <property type="entry name" value="GDHRDH"/>
</dbReference>
<dbReference type="AlphaFoldDB" id="A0A0C3LHK2"/>
<dbReference type="HOGENOM" id="CLU_010194_2_10_1"/>
<dbReference type="EMBL" id="KN822948">
    <property type="protein sequence ID" value="KIO33443.1"/>
    <property type="molecule type" value="Genomic_DNA"/>
</dbReference>
<evidence type="ECO:0000313" key="6">
    <source>
        <dbReference type="Proteomes" id="UP000054248"/>
    </source>
</evidence>
<dbReference type="PRINTS" id="PR00080">
    <property type="entry name" value="SDRFAMILY"/>
</dbReference>
<keyword evidence="2" id="KW-0521">NADP</keyword>
<evidence type="ECO:0000256" key="1">
    <source>
        <dbReference type="ARBA" id="ARBA00006484"/>
    </source>
</evidence>
<dbReference type="FunFam" id="3.40.50.720:FF:000084">
    <property type="entry name" value="Short-chain dehydrogenase reductase"/>
    <property type="match status" value="1"/>
</dbReference>
<organism evidence="5 6">
    <name type="scientific">Tulasnella calospora MUT 4182</name>
    <dbReference type="NCBI Taxonomy" id="1051891"/>
    <lineage>
        <taxon>Eukaryota</taxon>
        <taxon>Fungi</taxon>
        <taxon>Dikarya</taxon>
        <taxon>Basidiomycota</taxon>
        <taxon>Agaricomycotina</taxon>
        <taxon>Agaricomycetes</taxon>
        <taxon>Cantharellales</taxon>
        <taxon>Tulasnellaceae</taxon>
        <taxon>Tulasnella</taxon>
    </lineage>
</organism>
<protein>
    <submittedName>
        <fullName evidence="5">Uncharacterized protein</fullName>
    </submittedName>
</protein>
<name>A0A0C3LHK2_9AGAM</name>
<evidence type="ECO:0000256" key="4">
    <source>
        <dbReference type="RuleBase" id="RU000363"/>
    </source>
</evidence>
<dbReference type="Proteomes" id="UP000054248">
    <property type="component" value="Unassembled WGS sequence"/>
</dbReference>
<dbReference type="PROSITE" id="PS00061">
    <property type="entry name" value="ADH_SHORT"/>
    <property type="match status" value="1"/>
</dbReference>
<dbReference type="PANTHER" id="PTHR43669:SF3">
    <property type="entry name" value="ALCOHOL DEHYDROGENASE, PUTATIVE (AFU_ORTHOLOGUE AFUA_3G03445)-RELATED"/>
    <property type="match status" value="1"/>
</dbReference>
<reference evidence="5 6" key="1">
    <citation type="submission" date="2014-04" db="EMBL/GenBank/DDBJ databases">
        <authorList>
            <consortium name="DOE Joint Genome Institute"/>
            <person name="Kuo A."/>
            <person name="Girlanda M."/>
            <person name="Perotto S."/>
            <person name="Kohler A."/>
            <person name="Nagy L.G."/>
            <person name="Floudas D."/>
            <person name="Copeland A."/>
            <person name="Barry K.W."/>
            <person name="Cichocki N."/>
            <person name="Veneault-Fourrey C."/>
            <person name="LaButti K."/>
            <person name="Lindquist E.A."/>
            <person name="Lipzen A."/>
            <person name="Lundell T."/>
            <person name="Morin E."/>
            <person name="Murat C."/>
            <person name="Sun H."/>
            <person name="Tunlid A."/>
            <person name="Henrissat B."/>
            <person name="Grigoriev I.V."/>
            <person name="Hibbett D.S."/>
            <person name="Martin F."/>
            <person name="Nordberg H.P."/>
            <person name="Cantor M.N."/>
            <person name="Hua S.X."/>
        </authorList>
    </citation>
    <scope>NUCLEOTIDE SEQUENCE [LARGE SCALE GENOMIC DNA]</scope>
    <source>
        <strain evidence="5 6">MUT 4182</strain>
    </source>
</reference>
<evidence type="ECO:0000256" key="2">
    <source>
        <dbReference type="ARBA" id="ARBA00022857"/>
    </source>
</evidence>
<dbReference type="OrthoDB" id="1933717at2759"/>